<keyword evidence="2" id="KW-0472">Membrane</keyword>
<feature type="region of interest" description="Disordered" evidence="1">
    <location>
        <begin position="49"/>
        <end position="68"/>
    </location>
</feature>
<evidence type="ECO:0000256" key="2">
    <source>
        <dbReference type="SAM" id="Phobius"/>
    </source>
</evidence>
<dbReference type="STRING" id="1882483.A0A317XJ63"/>
<feature type="transmembrane region" description="Helical" evidence="2">
    <location>
        <begin position="21"/>
        <end position="41"/>
    </location>
</feature>
<evidence type="ECO:0000313" key="3">
    <source>
        <dbReference type="EMBL" id="PWY97819.1"/>
    </source>
</evidence>
<evidence type="ECO:0000313" key="4">
    <source>
        <dbReference type="Proteomes" id="UP000246740"/>
    </source>
</evidence>
<dbReference type="Proteomes" id="UP000246740">
    <property type="component" value="Unassembled WGS sequence"/>
</dbReference>
<sequence>MPSNVRPLTGKGKAYNRQGRVEIIGRVLTFFSAGYIILTMLCSVVPSSSHTSSSAAGPSYRSSRSRSKKCDPFSLPGWVQWSIASSEFPSWRTFDASCTTSNLMSALISTLNIEDKDPNKIAPHQIHKLTSSLNVDELNTFFTNRTVLLIGDHKVDHAMVSHFCSLTGHHIETVDKEHPWGNSLNTVPPRHGFTPIDRNGPLAHYCYLPEYDFLLTSVYSYGADVAESWKGEGLYNAPSLFEDRVTDLYQPYFKAMASSSETSPALPKPRVRAEPDLIFFNSGLWDLARWARQDIDTGVGLIENLSEERIFWWRARMVDMLTSIRKAWKKPRIVWRDTHFPLATEATTVESFLGIEGQPRKNHPLYHANRIAQLNQAQRSVLEAHGEDVTKGERQRSSRLPSDVVGVPFAQILMGQDQSTDHPLVPSQLPCGALFAEVMLWNLRDALAR</sequence>
<organism evidence="3 4">
    <name type="scientific">Testicularia cyperi</name>
    <dbReference type="NCBI Taxonomy" id="1882483"/>
    <lineage>
        <taxon>Eukaryota</taxon>
        <taxon>Fungi</taxon>
        <taxon>Dikarya</taxon>
        <taxon>Basidiomycota</taxon>
        <taxon>Ustilaginomycotina</taxon>
        <taxon>Ustilaginomycetes</taxon>
        <taxon>Ustilaginales</taxon>
        <taxon>Anthracoideaceae</taxon>
        <taxon>Testicularia</taxon>
    </lineage>
</organism>
<evidence type="ECO:0000256" key="1">
    <source>
        <dbReference type="SAM" id="MobiDB-lite"/>
    </source>
</evidence>
<name>A0A317XJ63_9BASI</name>
<keyword evidence="2" id="KW-1133">Transmembrane helix</keyword>
<dbReference type="OrthoDB" id="2588793at2759"/>
<keyword evidence="4" id="KW-1185">Reference proteome</keyword>
<feature type="compositionally biased region" description="Low complexity" evidence="1">
    <location>
        <begin position="49"/>
        <end position="62"/>
    </location>
</feature>
<proteinExistence type="predicted"/>
<protein>
    <submittedName>
        <fullName evidence="3">Uncharacterized protein</fullName>
    </submittedName>
</protein>
<dbReference type="InParanoid" id="A0A317XJ63"/>
<dbReference type="EMBL" id="KZ819202">
    <property type="protein sequence ID" value="PWY97819.1"/>
    <property type="molecule type" value="Genomic_DNA"/>
</dbReference>
<keyword evidence="2" id="KW-0812">Transmembrane</keyword>
<reference evidence="3 4" key="1">
    <citation type="journal article" date="2018" name="Mol. Biol. Evol.">
        <title>Broad Genomic Sampling Reveals a Smut Pathogenic Ancestry of the Fungal Clade Ustilaginomycotina.</title>
        <authorList>
            <person name="Kijpornyongpan T."/>
            <person name="Mondo S.J."/>
            <person name="Barry K."/>
            <person name="Sandor L."/>
            <person name="Lee J."/>
            <person name="Lipzen A."/>
            <person name="Pangilinan J."/>
            <person name="LaButti K."/>
            <person name="Hainaut M."/>
            <person name="Henrissat B."/>
            <person name="Grigoriev I.V."/>
            <person name="Spatafora J.W."/>
            <person name="Aime M.C."/>
        </authorList>
    </citation>
    <scope>NUCLEOTIDE SEQUENCE [LARGE SCALE GENOMIC DNA]</scope>
    <source>
        <strain evidence="3 4">MCA 3645</strain>
    </source>
</reference>
<dbReference type="AlphaFoldDB" id="A0A317XJ63"/>
<gene>
    <name evidence="3" type="ORF">BCV70DRAFT_46044</name>
</gene>
<accession>A0A317XJ63</accession>